<dbReference type="PANTHER" id="PTHR42715">
    <property type="entry name" value="BETA-GLUCOSIDASE"/>
    <property type="match status" value="1"/>
</dbReference>
<sequence length="874" mass="91706">MTSRFSPSAAAAEQPPPAPGHGPAQGPAAGPAGRGAQADGGPRPEAAGPAAGEAELARLVRGLDLESKVRLLTGADLWALPAEPRLGLLPVAMSDGPQGVRGTGDLPGGTGLLAPAPSALGATWDPELAERLGALFAREARRKGVHVLLAPAINLQRTPVAGRHFEYLAEDPLLTGAVAAGLVRGVQGEGVAACPKHFVANDSETDRTRYLARLDERTLREVYLAPFETVLREAGAWSVMTAYSGVDDGTEAAPMTEHARLLRGVLKDEWGFTGPVVSDWAATRSTAASARGGLDLVMPGPEGPWGARLAAAVRAGEVAEADIDDKVLRLLRLARHTGRLAGSPARREPAGRDRADFALLRETATRSMVLLRNEGGLLPLSADDPAAPLRRVALIGPNAVAPYFQGGGSAFVPAVRRIGFAAGLRAALPPGVELSVHRGGDARAHPPFLSPGVAADPRTGERGVRAHYLDAAGATLGEALRPTGDWGDFHDFPEGTRRVLLRTTLTLREPGTHRLEIGAVGRFEARVDGERVAAGDDDRGVGLVLDSSHHHPPGTWVTLEVPKDEPRAVALEIDLGVVDAEGYGRLVTAHLRHLPPGPSRAEEIAEAVAAAERADVAVVVVGTNEEVESEGWDRQSLALPGPQDELVRRVAAACPRTVVVVNAGAPVLLPWAREVPAVLWAWLPGQEAGDALADVLLGRAEPTGRLPCTLPAGAAEVPVPHARPAGGVVDYAEGLDVGHRGWDRAGRTPAFPFGHGLGWTTWEYASAAATAGEAEGVRLAVRLRNTGRRPGREVVQVYLEPPQDGPARPLRALAGFATVTAAPGESVTATVSLPRRALQVWNPERAGWETPPGEYTLRVGRSSRDLRLAVPLRL</sequence>
<dbReference type="InterPro" id="IPR013783">
    <property type="entry name" value="Ig-like_fold"/>
</dbReference>
<dbReference type="InterPro" id="IPR026891">
    <property type="entry name" value="Fn3-like"/>
</dbReference>
<dbReference type="SUPFAM" id="SSF51445">
    <property type="entry name" value="(Trans)glycosidases"/>
    <property type="match status" value="1"/>
</dbReference>
<comment type="caution">
    <text evidence="5">The sequence shown here is derived from an EMBL/GenBank/DDBJ whole genome shotgun (WGS) entry which is preliminary data.</text>
</comment>
<reference evidence="5 6" key="1">
    <citation type="journal article" date="2014" name="Int. J. Syst. Evol. Microbiol.">
        <title>Streptomyces hoynatensis sp. nov., isolated from deep marine sediment.</title>
        <authorList>
            <person name="Veyisoglu A."/>
            <person name="Sahin N."/>
        </authorList>
    </citation>
    <scope>NUCLEOTIDE SEQUENCE [LARGE SCALE GENOMIC DNA]</scope>
    <source>
        <strain evidence="5 6">KCTC 29097</strain>
    </source>
</reference>
<feature type="compositionally biased region" description="Low complexity" evidence="3">
    <location>
        <begin position="21"/>
        <end position="51"/>
    </location>
</feature>
<dbReference type="RefSeq" id="WP_120681136.1">
    <property type="nucleotide sequence ID" value="NZ_RBAL01000010.1"/>
</dbReference>
<dbReference type="Gene3D" id="3.40.50.1700">
    <property type="entry name" value="Glycoside hydrolase family 3 C-terminal domain"/>
    <property type="match status" value="1"/>
</dbReference>
<dbReference type="SUPFAM" id="SSF52279">
    <property type="entry name" value="Beta-D-glucan exohydrolase, C-terminal domain"/>
    <property type="match status" value="1"/>
</dbReference>
<dbReference type="InterPro" id="IPR050288">
    <property type="entry name" value="Cellulose_deg_GH3"/>
</dbReference>
<dbReference type="Pfam" id="PF01915">
    <property type="entry name" value="Glyco_hydro_3_C"/>
    <property type="match status" value="1"/>
</dbReference>
<keyword evidence="6" id="KW-1185">Reference proteome</keyword>
<dbReference type="InterPro" id="IPR001764">
    <property type="entry name" value="Glyco_hydro_3_N"/>
</dbReference>
<accession>A0A3A9YYW0</accession>
<evidence type="ECO:0000256" key="2">
    <source>
        <dbReference type="ARBA" id="ARBA00022801"/>
    </source>
</evidence>
<dbReference type="PRINTS" id="PR00133">
    <property type="entry name" value="GLHYDRLASE3"/>
</dbReference>
<evidence type="ECO:0000259" key="4">
    <source>
        <dbReference type="SMART" id="SM01217"/>
    </source>
</evidence>
<feature type="region of interest" description="Disordered" evidence="3">
    <location>
        <begin position="1"/>
        <end position="51"/>
    </location>
</feature>
<dbReference type="PANTHER" id="PTHR42715:SF10">
    <property type="entry name" value="BETA-GLUCOSIDASE"/>
    <property type="match status" value="1"/>
</dbReference>
<name>A0A3A9YYW0_9ACTN</name>
<evidence type="ECO:0000256" key="3">
    <source>
        <dbReference type="SAM" id="MobiDB-lite"/>
    </source>
</evidence>
<proteinExistence type="inferred from homology"/>
<dbReference type="Proteomes" id="UP000272474">
    <property type="component" value="Unassembled WGS sequence"/>
</dbReference>
<dbReference type="SMART" id="SM01217">
    <property type="entry name" value="Fn3_like"/>
    <property type="match status" value="1"/>
</dbReference>
<dbReference type="Gene3D" id="2.60.120.260">
    <property type="entry name" value="Galactose-binding domain-like"/>
    <property type="match status" value="1"/>
</dbReference>
<dbReference type="InterPro" id="IPR036881">
    <property type="entry name" value="Glyco_hydro_3_C_sf"/>
</dbReference>
<keyword evidence="2" id="KW-0378">Hydrolase</keyword>
<dbReference type="InterPro" id="IPR017853">
    <property type="entry name" value="GH"/>
</dbReference>
<comment type="similarity">
    <text evidence="1">Belongs to the glycosyl hydrolase 3 family.</text>
</comment>
<dbReference type="OrthoDB" id="9803863at2"/>
<dbReference type="Pfam" id="PF14310">
    <property type="entry name" value="Fn3-like"/>
    <property type="match status" value="1"/>
</dbReference>
<evidence type="ECO:0000256" key="1">
    <source>
        <dbReference type="ARBA" id="ARBA00005336"/>
    </source>
</evidence>
<dbReference type="EMBL" id="RBAL01000010">
    <property type="protein sequence ID" value="RKN40437.1"/>
    <property type="molecule type" value="Genomic_DNA"/>
</dbReference>
<evidence type="ECO:0000313" key="6">
    <source>
        <dbReference type="Proteomes" id="UP000272474"/>
    </source>
</evidence>
<dbReference type="AlphaFoldDB" id="A0A3A9YYW0"/>
<dbReference type="Gene3D" id="2.60.40.10">
    <property type="entry name" value="Immunoglobulins"/>
    <property type="match status" value="1"/>
</dbReference>
<organism evidence="5 6">
    <name type="scientific">Streptomyces hoynatensis</name>
    <dbReference type="NCBI Taxonomy" id="1141874"/>
    <lineage>
        <taxon>Bacteria</taxon>
        <taxon>Bacillati</taxon>
        <taxon>Actinomycetota</taxon>
        <taxon>Actinomycetes</taxon>
        <taxon>Kitasatosporales</taxon>
        <taxon>Streptomycetaceae</taxon>
        <taxon>Streptomyces</taxon>
    </lineage>
</organism>
<dbReference type="GO" id="GO:0004553">
    <property type="term" value="F:hydrolase activity, hydrolyzing O-glycosyl compounds"/>
    <property type="evidence" value="ECO:0007669"/>
    <property type="project" value="InterPro"/>
</dbReference>
<dbReference type="Pfam" id="PF00933">
    <property type="entry name" value="Glyco_hydro_3"/>
    <property type="match status" value="1"/>
</dbReference>
<gene>
    <name evidence="5" type="ORF">D7294_18495</name>
</gene>
<evidence type="ECO:0000313" key="5">
    <source>
        <dbReference type="EMBL" id="RKN40437.1"/>
    </source>
</evidence>
<dbReference type="Gene3D" id="3.20.20.300">
    <property type="entry name" value="Glycoside hydrolase, family 3, N-terminal domain"/>
    <property type="match status" value="1"/>
</dbReference>
<dbReference type="GO" id="GO:0005975">
    <property type="term" value="P:carbohydrate metabolic process"/>
    <property type="evidence" value="ECO:0007669"/>
    <property type="project" value="InterPro"/>
</dbReference>
<dbReference type="InterPro" id="IPR036962">
    <property type="entry name" value="Glyco_hydro_3_N_sf"/>
</dbReference>
<dbReference type="InterPro" id="IPR002772">
    <property type="entry name" value="Glyco_hydro_3_C"/>
</dbReference>
<feature type="domain" description="Fibronectin type III-like" evidence="4">
    <location>
        <begin position="793"/>
        <end position="863"/>
    </location>
</feature>
<protein>
    <submittedName>
        <fullName evidence="5">Beta-glucosidase</fullName>
    </submittedName>
</protein>